<name>A0ABV7A9C4_9BACI</name>
<keyword evidence="3" id="KW-1185">Reference proteome</keyword>
<organism evidence="2 3">
    <name type="scientific">Virgibacillus sediminis</name>
    <dbReference type="NCBI Taxonomy" id="202260"/>
    <lineage>
        <taxon>Bacteria</taxon>
        <taxon>Bacillati</taxon>
        <taxon>Bacillota</taxon>
        <taxon>Bacilli</taxon>
        <taxon>Bacillales</taxon>
        <taxon>Bacillaceae</taxon>
        <taxon>Virgibacillus</taxon>
    </lineage>
</organism>
<dbReference type="InterPro" id="IPR011650">
    <property type="entry name" value="Peptidase_M20_dimer"/>
</dbReference>
<dbReference type="PIRSF" id="PIRSF005962">
    <property type="entry name" value="Pept_M20D_amidohydro"/>
    <property type="match status" value="1"/>
</dbReference>
<dbReference type="Proteomes" id="UP001595387">
    <property type="component" value="Unassembled WGS sequence"/>
</dbReference>
<dbReference type="Pfam" id="PF01546">
    <property type="entry name" value="Peptidase_M20"/>
    <property type="match status" value="1"/>
</dbReference>
<dbReference type="SUPFAM" id="SSF55031">
    <property type="entry name" value="Bacterial exopeptidase dimerisation domain"/>
    <property type="match status" value="1"/>
</dbReference>
<gene>
    <name evidence="2" type="ORF">ACFODW_15015</name>
</gene>
<sequence>MEKKKMIMKEKAQEIAKDLSLWRRHLHQHPELSFSEHHTAEFVAGLLEKIPGMKVERNAGYPTAVVGTLSSGDGPTVAVRADMDALPIQEENTTGYSSRIKGVMHACGHDAHTAIVLGVAHLLGDSFREEELKGTIKFIFQPAEERADDTGSTGAPYMIRHGVLDGVGAVFALHMDPEYPYGCVKLHNGYSMANVDVFRAKIKGTGGHGAYPHLGTDPVWMLGNVLQAVYGITGRHVSSLDSAVISIGRVEAGSASNVIPAEVEVGGTVRTYKPEIRERTHKELQRAFSVAESLGGEAELEITAEDPALYNSPEVNRMMESAIKGLYPDFQLADEPFGMGGEDFAHMAGTVPGAMFFLGCRPDPDRVRHLHTPFFDIDENSLIAGAAILAETARQYMKGEIEHATANNTEGCLESEAQDSFRRK</sequence>
<comment type="caution">
    <text evidence="2">The sequence shown here is derived from an EMBL/GenBank/DDBJ whole genome shotgun (WGS) entry which is preliminary data.</text>
</comment>
<dbReference type="RefSeq" id="WP_390307603.1">
    <property type="nucleotide sequence ID" value="NZ_JBHRRZ010000038.1"/>
</dbReference>
<proteinExistence type="predicted"/>
<dbReference type="NCBIfam" id="TIGR01891">
    <property type="entry name" value="amidohydrolases"/>
    <property type="match status" value="1"/>
</dbReference>
<dbReference type="Gene3D" id="3.30.70.360">
    <property type="match status" value="1"/>
</dbReference>
<dbReference type="PANTHER" id="PTHR11014:SF63">
    <property type="entry name" value="METALLOPEPTIDASE, PUTATIVE (AFU_ORTHOLOGUE AFUA_6G09600)-RELATED"/>
    <property type="match status" value="1"/>
</dbReference>
<dbReference type="Pfam" id="PF07687">
    <property type="entry name" value="M20_dimer"/>
    <property type="match status" value="1"/>
</dbReference>
<protein>
    <submittedName>
        <fullName evidence="2">M20 family metallopeptidase</fullName>
    </submittedName>
</protein>
<evidence type="ECO:0000259" key="1">
    <source>
        <dbReference type="Pfam" id="PF07687"/>
    </source>
</evidence>
<dbReference type="InterPro" id="IPR002933">
    <property type="entry name" value="Peptidase_M20"/>
</dbReference>
<dbReference type="PANTHER" id="PTHR11014">
    <property type="entry name" value="PEPTIDASE M20 FAMILY MEMBER"/>
    <property type="match status" value="1"/>
</dbReference>
<feature type="domain" description="Peptidase M20 dimerisation" evidence="1">
    <location>
        <begin position="198"/>
        <end position="289"/>
    </location>
</feature>
<dbReference type="InterPro" id="IPR017439">
    <property type="entry name" value="Amidohydrolase"/>
</dbReference>
<reference evidence="3" key="1">
    <citation type="journal article" date="2019" name="Int. J. Syst. Evol. Microbiol.">
        <title>The Global Catalogue of Microorganisms (GCM) 10K type strain sequencing project: providing services to taxonomists for standard genome sequencing and annotation.</title>
        <authorList>
            <consortium name="The Broad Institute Genomics Platform"/>
            <consortium name="The Broad Institute Genome Sequencing Center for Infectious Disease"/>
            <person name="Wu L."/>
            <person name="Ma J."/>
        </authorList>
    </citation>
    <scope>NUCLEOTIDE SEQUENCE [LARGE SCALE GENOMIC DNA]</scope>
    <source>
        <strain evidence="3">KCTC 13193</strain>
    </source>
</reference>
<accession>A0ABV7A9C4</accession>
<dbReference type="EMBL" id="JBHRRZ010000038">
    <property type="protein sequence ID" value="MFC2949630.1"/>
    <property type="molecule type" value="Genomic_DNA"/>
</dbReference>
<evidence type="ECO:0000313" key="3">
    <source>
        <dbReference type="Proteomes" id="UP001595387"/>
    </source>
</evidence>
<dbReference type="InterPro" id="IPR036264">
    <property type="entry name" value="Bact_exopeptidase_dim_dom"/>
</dbReference>
<evidence type="ECO:0000313" key="2">
    <source>
        <dbReference type="EMBL" id="MFC2949630.1"/>
    </source>
</evidence>
<dbReference type="Gene3D" id="3.40.630.10">
    <property type="entry name" value="Zn peptidases"/>
    <property type="match status" value="1"/>
</dbReference>
<dbReference type="SUPFAM" id="SSF53187">
    <property type="entry name" value="Zn-dependent exopeptidases"/>
    <property type="match status" value="1"/>
</dbReference>